<dbReference type="InterPro" id="IPR013103">
    <property type="entry name" value="RVT_2"/>
</dbReference>
<feature type="compositionally biased region" description="Pro residues" evidence="2">
    <location>
        <begin position="258"/>
        <end position="293"/>
    </location>
</feature>
<feature type="region of interest" description="Disordered" evidence="2">
    <location>
        <begin position="184"/>
        <end position="458"/>
    </location>
</feature>
<evidence type="ECO:0000313" key="4">
    <source>
        <dbReference type="EMBL" id="GEU67503.1"/>
    </source>
</evidence>
<dbReference type="InterPro" id="IPR057670">
    <property type="entry name" value="SH3_retrovirus"/>
</dbReference>
<dbReference type="AlphaFoldDB" id="A0A6L2M0E1"/>
<organism evidence="4">
    <name type="scientific">Tanacetum cinerariifolium</name>
    <name type="common">Dalmatian daisy</name>
    <name type="synonym">Chrysanthemum cinerariifolium</name>
    <dbReference type="NCBI Taxonomy" id="118510"/>
    <lineage>
        <taxon>Eukaryota</taxon>
        <taxon>Viridiplantae</taxon>
        <taxon>Streptophyta</taxon>
        <taxon>Embryophyta</taxon>
        <taxon>Tracheophyta</taxon>
        <taxon>Spermatophyta</taxon>
        <taxon>Magnoliopsida</taxon>
        <taxon>eudicotyledons</taxon>
        <taxon>Gunneridae</taxon>
        <taxon>Pentapetalae</taxon>
        <taxon>asterids</taxon>
        <taxon>campanulids</taxon>
        <taxon>Asterales</taxon>
        <taxon>Asteraceae</taxon>
        <taxon>Asteroideae</taxon>
        <taxon>Anthemideae</taxon>
        <taxon>Anthemidinae</taxon>
        <taxon>Tanacetum</taxon>
    </lineage>
</organism>
<dbReference type="Pfam" id="PF25597">
    <property type="entry name" value="SH3_retrovirus"/>
    <property type="match status" value="1"/>
</dbReference>
<dbReference type="InterPro" id="IPR010820">
    <property type="entry name" value="DUF1421"/>
</dbReference>
<dbReference type="Pfam" id="PF07727">
    <property type="entry name" value="RVT_2"/>
    <property type="match status" value="1"/>
</dbReference>
<comment type="caution">
    <text evidence="4">The sequence shown here is derived from an EMBL/GenBank/DDBJ whole genome shotgun (WGS) entry which is preliminary data.</text>
</comment>
<feature type="compositionally biased region" description="Low complexity" evidence="2">
    <location>
        <begin position="185"/>
        <end position="214"/>
    </location>
</feature>
<dbReference type="PROSITE" id="PS50030">
    <property type="entry name" value="UBA"/>
    <property type="match status" value="1"/>
</dbReference>
<gene>
    <name evidence="4" type="ORF">Tci_039481</name>
</gene>
<sequence length="877" mass="97174">MDLNNYPSLDDNLHHDVTDDDNKKDEILPSYDFQPIRPVTSSSAQPLSFESGGVRAWGSADFTNTRSYGSLNSVEPASKVHVEKDRTVLDAALISEIDRTMKTHADNLMHELERVSARLSQLESRSRNLENSVDDLRISVGNNHGNTDGKLRQIENIIREVQAGVQDVKDKQEILETQMQLSQVQISKSEQQPQPQPQPQMAAASAPSQSHQQFPPAPLPQPPPPTLPNAPPPPPPVQHPNQYPQSMPMPISHHDSYYPPPGQAAEPPPQQYQMPPPQQPQPRKMSPPSPQPQYQPTTHIQYSQPPPMSLQQPNPPQNQPPLSQHSEELAYLSSQNYPPSIRQPGGGPPPPQQFHSNPSQMYEPPPGRTGSGFSSQYGPSSGFGEPFNYGDSQYGSPRKSQQHSPPNMGPGGPSGYPQLPTARILPQSLPTAAAVGGSGAGSSSSSGSGSGGNRVPIDDVVDKVTNMGFPRDQVRATVRKLTENGQAVDLNVVLDKLMTDGVESQNPRACYLLNDYEDVGKLKDKGDIGVFIGYSKESTAFRIYNKRTRKSSNRLVSKVDEASKKDLEDLFQDFYDEYFDSSKVMKSSTTNVETPIIEEVFHESIPIYMVPNGDEASTSHNKWTKDHPLYKIIGDPKSSVRTRGQLANSCLFSCLISSIEPANVAKALRDANLVSAMEEELDQFARLKVWRLVPRPEGKSVIKTKWIFKNKKDERSLVIRNKARLIAVGYSQQEGIDYDETFASVAQIEAIPLFLAYAAHKDFTVFQMDVKTAFLNEILKEEVYVGQPPGFISKQYPDHVYALDKAVYGLKQAPQAWDEISLYIINHLNINSVVRLMCPHRCLGLLISRYCVVKSTQGFLLIKDHNGHSDLETALDG</sequence>
<feature type="region of interest" description="Disordered" evidence="2">
    <location>
        <begin position="1"/>
        <end position="27"/>
    </location>
</feature>
<dbReference type="PANTHER" id="PTHR31805">
    <property type="entry name" value="RECEPTOR-LIKE KINASE, PUTATIVE (DUF1421)-RELATED"/>
    <property type="match status" value="1"/>
</dbReference>
<feature type="compositionally biased region" description="Polar residues" evidence="2">
    <location>
        <begin position="390"/>
        <end position="404"/>
    </location>
</feature>
<accession>A0A6L2M0E1</accession>
<dbReference type="EMBL" id="BKCJ010005577">
    <property type="protein sequence ID" value="GEU67503.1"/>
    <property type="molecule type" value="Genomic_DNA"/>
</dbReference>
<evidence type="ECO:0000259" key="3">
    <source>
        <dbReference type="PROSITE" id="PS50030"/>
    </source>
</evidence>
<reference evidence="4" key="1">
    <citation type="journal article" date="2019" name="Sci. Rep.">
        <title>Draft genome of Tanacetum cinerariifolium, the natural source of mosquito coil.</title>
        <authorList>
            <person name="Yamashiro T."/>
            <person name="Shiraishi A."/>
            <person name="Satake H."/>
            <person name="Nakayama K."/>
        </authorList>
    </citation>
    <scope>NUCLEOTIDE SEQUENCE</scope>
</reference>
<feature type="compositionally biased region" description="Basic and acidic residues" evidence="2">
    <location>
        <begin position="11"/>
        <end position="27"/>
    </location>
</feature>
<feature type="domain" description="UBA" evidence="3">
    <location>
        <begin position="456"/>
        <end position="500"/>
    </location>
</feature>
<feature type="compositionally biased region" description="Pro residues" evidence="2">
    <location>
        <begin position="215"/>
        <end position="238"/>
    </location>
</feature>
<protein>
    <recommendedName>
        <fullName evidence="3">UBA domain-containing protein</fullName>
    </recommendedName>
</protein>
<dbReference type="InterPro" id="IPR015940">
    <property type="entry name" value="UBA"/>
</dbReference>
<dbReference type="Pfam" id="PF07223">
    <property type="entry name" value="DUF1421"/>
    <property type="match status" value="1"/>
</dbReference>
<evidence type="ECO:0000256" key="2">
    <source>
        <dbReference type="SAM" id="MobiDB-lite"/>
    </source>
</evidence>
<feature type="compositionally biased region" description="Pro residues" evidence="2">
    <location>
        <begin position="304"/>
        <end position="319"/>
    </location>
</feature>
<evidence type="ECO:0000256" key="1">
    <source>
        <dbReference type="SAM" id="Coils"/>
    </source>
</evidence>
<name>A0A6L2M0E1_TANCI</name>
<feature type="coiled-coil region" evidence="1">
    <location>
        <begin position="105"/>
        <end position="171"/>
    </location>
</feature>
<dbReference type="PANTHER" id="PTHR31805:SF14">
    <property type="entry name" value="RECEPTOR-LIKE KINASE, PUTATIVE (DUF1421)-RELATED"/>
    <property type="match status" value="1"/>
</dbReference>
<proteinExistence type="predicted"/>
<keyword evidence="1" id="KW-0175">Coiled coil</keyword>